<name>A0A2Z6NUH9_TRISU</name>
<sequence length="64" mass="7252">MEKYTISNAGLLCQEDLKRTREHLRASDTAVVETSVKALDICSEPVDEDIVKEEENTVNDLTRE</sequence>
<protein>
    <submittedName>
        <fullName evidence="1">Uncharacterized protein</fullName>
    </submittedName>
</protein>
<proteinExistence type="predicted"/>
<dbReference type="EMBL" id="DF973533">
    <property type="protein sequence ID" value="GAU33687.1"/>
    <property type="molecule type" value="Genomic_DNA"/>
</dbReference>
<keyword evidence="2" id="KW-1185">Reference proteome</keyword>
<evidence type="ECO:0000313" key="2">
    <source>
        <dbReference type="Proteomes" id="UP000242715"/>
    </source>
</evidence>
<gene>
    <name evidence="1" type="ORF">TSUD_310950</name>
</gene>
<dbReference type="AlphaFoldDB" id="A0A2Z6NUH9"/>
<accession>A0A2Z6NUH9</accession>
<evidence type="ECO:0000313" key="1">
    <source>
        <dbReference type="EMBL" id="GAU33687.1"/>
    </source>
</evidence>
<dbReference type="Proteomes" id="UP000242715">
    <property type="component" value="Unassembled WGS sequence"/>
</dbReference>
<organism evidence="1 2">
    <name type="scientific">Trifolium subterraneum</name>
    <name type="common">Subterranean clover</name>
    <dbReference type="NCBI Taxonomy" id="3900"/>
    <lineage>
        <taxon>Eukaryota</taxon>
        <taxon>Viridiplantae</taxon>
        <taxon>Streptophyta</taxon>
        <taxon>Embryophyta</taxon>
        <taxon>Tracheophyta</taxon>
        <taxon>Spermatophyta</taxon>
        <taxon>Magnoliopsida</taxon>
        <taxon>eudicotyledons</taxon>
        <taxon>Gunneridae</taxon>
        <taxon>Pentapetalae</taxon>
        <taxon>rosids</taxon>
        <taxon>fabids</taxon>
        <taxon>Fabales</taxon>
        <taxon>Fabaceae</taxon>
        <taxon>Papilionoideae</taxon>
        <taxon>50 kb inversion clade</taxon>
        <taxon>NPAAA clade</taxon>
        <taxon>Hologalegina</taxon>
        <taxon>IRL clade</taxon>
        <taxon>Trifolieae</taxon>
        <taxon>Trifolium</taxon>
    </lineage>
</organism>
<reference evidence="2" key="1">
    <citation type="journal article" date="2017" name="Front. Plant Sci.">
        <title>Climate Clever Clovers: New Paradigm to Reduce the Environmental Footprint of Ruminants by Breeding Low Methanogenic Forages Utilizing Haplotype Variation.</title>
        <authorList>
            <person name="Kaur P."/>
            <person name="Appels R."/>
            <person name="Bayer P.E."/>
            <person name="Keeble-Gagnere G."/>
            <person name="Wang J."/>
            <person name="Hirakawa H."/>
            <person name="Shirasawa K."/>
            <person name="Vercoe P."/>
            <person name="Stefanova K."/>
            <person name="Durmic Z."/>
            <person name="Nichols P."/>
            <person name="Revell C."/>
            <person name="Isobe S.N."/>
            <person name="Edwards D."/>
            <person name="Erskine W."/>
        </authorList>
    </citation>
    <scope>NUCLEOTIDE SEQUENCE [LARGE SCALE GENOMIC DNA]</scope>
    <source>
        <strain evidence="2">cv. Daliak</strain>
    </source>
</reference>